<evidence type="ECO:0000313" key="2">
    <source>
        <dbReference type="Proteomes" id="UP000242637"/>
    </source>
</evidence>
<proteinExistence type="predicted"/>
<dbReference type="AlphaFoldDB" id="A0A239VKK5"/>
<evidence type="ECO:0000313" key="1">
    <source>
        <dbReference type="EMBL" id="SNV22602.1"/>
    </source>
</evidence>
<reference evidence="1 2" key="1">
    <citation type="submission" date="2017-06" db="EMBL/GenBank/DDBJ databases">
        <authorList>
            <consortium name="Pathogen Informatics"/>
        </authorList>
    </citation>
    <scope>NUCLEOTIDE SEQUENCE [LARGE SCALE GENOMIC DNA]</scope>
    <source>
        <strain evidence="1 2">NCTC13039</strain>
    </source>
</reference>
<dbReference type="EMBL" id="LT906453">
    <property type="protein sequence ID" value="SNV22602.1"/>
    <property type="molecule type" value="Genomic_DNA"/>
</dbReference>
<gene>
    <name evidence="1" type="ORF">SAMEA4475696_01576</name>
</gene>
<organism evidence="1 2">
    <name type="scientific">Dermatophilus congolensis</name>
    <dbReference type="NCBI Taxonomy" id="1863"/>
    <lineage>
        <taxon>Bacteria</taxon>
        <taxon>Bacillati</taxon>
        <taxon>Actinomycetota</taxon>
        <taxon>Actinomycetes</taxon>
        <taxon>Micrococcales</taxon>
        <taxon>Dermatophilaceae</taxon>
        <taxon>Dermatophilus</taxon>
    </lineage>
</organism>
<keyword evidence="2" id="KW-1185">Reference proteome</keyword>
<name>A0A239VKK5_9MICO</name>
<accession>A0A239VKK5</accession>
<protein>
    <submittedName>
        <fullName evidence="1">Uncharacterized protein</fullName>
    </submittedName>
</protein>
<sequence length="169" mass="17677">MLDRRCSAGVRWSWCVSPHRWAGAGVWVGRVRGGWRFRFRIGRASGSSWGIGLRCGGLGQLCWRSRCRCFLAPGLRRRCRWPGVGDDDDSVGVGDDDVSGQDCGSAAGYGDVGFPGDVFAAEDGWVGAGGVDGDADGFDCVVVADSAVGDDAGAFVGVCTDCKDVSEGS</sequence>
<dbReference type="KEGG" id="dco:SAMEA4475696_1576"/>
<dbReference type="Proteomes" id="UP000242637">
    <property type="component" value="Chromosome 1"/>
</dbReference>